<keyword evidence="3" id="KW-0813">Transport</keyword>
<evidence type="ECO:0000313" key="9">
    <source>
        <dbReference type="EMBL" id="MBC5999911.1"/>
    </source>
</evidence>
<reference evidence="9" key="1">
    <citation type="submission" date="2020-08" db="EMBL/GenBank/DDBJ databases">
        <authorList>
            <person name="Liu C."/>
            <person name="Sun Q."/>
        </authorList>
    </citation>
    <scope>NUCLEOTIDE SEQUENCE</scope>
    <source>
        <strain evidence="9">BX16</strain>
    </source>
</reference>
<feature type="non-terminal residue" evidence="9">
    <location>
        <position position="317"/>
    </location>
</feature>
<evidence type="ECO:0000256" key="7">
    <source>
        <dbReference type="SAM" id="Phobius"/>
    </source>
</evidence>
<feature type="transmembrane region" description="Helical" evidence="7">
    <location>
        <begin position="189"/>
        <end position="209"/>
    </location>
</feature>
<dbReference type="EMBL" id="JACRWC010000101">
    <property type="protein sequence ID" value="MBC5999911.1"/>
    <property type="molecule type" value="Genomic_DNA"/>
</dbReference>
<organism evidence="9 10">
    <name type="scientific">Lentihominibacter faecis</name>
    <dbReference type="NCBI Taxonomy" id="2764712"/>
    <lineage>
        <taxon>Bacteria</taxon>
        <taxon>Bacillati</taxon>
        <taxon>Bacillota</taxon>
        <taxon>Clostridia</taxon>
        <taxon>Peptostreptococcales</taxon>
        <taxon>Anaerovoracaceae</taxon>
        <taxon>Lentihominibacter</taxon>
    </lineage>
</organism>
<evidence type="ECO:0000256" key="3">
    <source>
        <dbReference type="ARBA" id="ARBA00022448"/>
    </source>
</evidence>
<evidence type="ECO:0000256" key="6">
    <source>
        <dbReference type="ARBA" id="ARBA00023136"/>
    </source>
</evidence>
<dbReference type="Gene3D" id="1.20.1530.20">
    <property type="match status" value="1"/>
</dbReference>
<protein>
    <submittedName>
        <fullName evidence="9">Cation:proton antiporter</fullName>
    </submittedName>
</protein>
<feature type="transmembrane region" description="Helical" evidence="7">
    <location>
        <begin position="298"/>
        <end position="316"/>
    </location>
</feature>
<dbReference type="PANTHER" id="PTHR42751:SF3">
    <property type="entry name" value="SODIUM_GLUTAMATE SYMPORTER"/>
    <property type="match status" value="1"/>
</dbReference>
<evidence type="ECO:0000256" key="1">
    <source>
        <dbReference type="ARBA" id="ARBA00004141"/>
    </source>
</evidence>
<evidence type="ECO:0000256" key="5">
    <source>
        <dbReference type="ARBA" id="ARBA00022989"/>
    </source>
</evidence>
<gene>
    <name evidence="9" type="ORF">H8876_07860</name>
</gene>
<comment type="subcellular location">
    <subcellularLocation>
        <location evidence="1">Membrane</location>
        <topology evidence="1">Multi-pass membrane protein</topology>
    </subcellularLocation>
</comment>
<dbReference type="AlphaFoldDB" id="A0A923NF24"/>
<feature type="transmembrane region" description="Helical" evidence="7">
    <location>
        <begin position="149"/>
        <end position="169"/>
    </location>
</feature>
<feature type="transmembrane region" description="Helical" evidence="7">
    <location>
        <begin position="58"/>
        <end position="77"/>
    </location>
</feature>
<evidence type="ECO:0000256" key="2">
    <source>
        <dbReference type="ARBA" id="ARBA00005551"/>
    </source>
</evidence>
<comment type="caution">
    <text evidence="9">The sequence shown here is derived from an EMBL/GenBank/DDBJ whole genome shotgun (WGS) entry which is preliminary data.</text>
</comment>
<evidence type="ECO:0000313" key="10">
    <source>
        <dbReference type="Proteomes" id="UP000644115"/>
    </source>
</evidence>
<keyword evidence="5 7" id="KW-1133">Transmembrane helix</keyword>
<dbReference type="Pfam" id="PF00999">
    <property type="entry name" value="Na_H_Exchanger"/>
    <property type="match status" value="1"/>
</dbReference>
<feature type="transmembrane region" description="Helical" evidence="7">
    <location>
        <begin position="6"/>
        <end position="24"/>
    </location>
</feature>
<proteinExistence type="inferred from homology"/>
<evidence type="ECO:0000259" key="8">
    <source>
        <dbReference type="Pfam" id="PF00999"/>
    </source>
</evidence>
<dbReference type="InterPro" id="IPR006153">
    <property type="entry name" value="Cation/H_exchanger_TM"/>
</dbReference>
<dbReference type="GO" id="GO:0016020">
    <property type="term" value="C:membrane"/>
    <property type="evidence" value="ECO:0007669"/>
    <property type="project" value="UniProtKB-SubCell"/>
</dbReference>
<keyword evidence="4 7" id="KW-0812">Transmembrane</keyword>
<comment type="similarity">
    <text evidence="2">Belongs to the monovalent cation:proton antiporter 2 (CPA2) transporter (TC 2.A.37) family.</text>
</comment>
<dbReference type="Proteomes" id="UP000644115">
    <property type="component" value="Unassembled WGS sequence"/>
</dbReference>
<feature type="transmembrane region" description="Helical" evidence="7">
    <location>
        <begin position="89"/>
        <end position="113"/>
    </location>
</feature>
<name>A0A923NF24_9FIRM</name>
<keyword evidence="10" id="KW-1185">Reference proteome</keyword>
<feature type="domain" description="Cation/H+ exchanger transmembrane" evidence="8">
    <location>
        <begin position="15"/>
        <end position="313"/>
    </location>
</feature>
<dbReference type="RefSeq" id="WP_249287280.1">
    <property type="nucleotide sequence ID" value="NZ_JACRWC010000101.1"/>
</dbReference>
<dbReference type="GO" id="GO:0015297">
    <property type="term" value="F:antiporter activity"/>
    <property type="evidence" value="ECO:0007669"/>
    <property type="project" value="InterPro"/>
</dbReference>
<dbReference type="GO" id="GO:1902600">
    <property type="term" value="P:proton transmembrane transport"/>
    <property type="evidence" value="ECO:0007669"/>
    <property type="project" value="InterPro"/>
</dbReference>
<dbReference type="PANTHER" id="PTHR42751">
    <property type="entry name" value="SODIUM/HYDROGEN EXCHANGER FAMILY/TRKA DOMAIN PROTEIN"/>
    <property type="match status" value="1"/>
</dbReference>
<feature type="transmembrane region" description="Helical" evidence="7">
    <location>
        <begin position="31"/>
        <end position="52"/>
    </location>
</feature>
<sequence length="317" mass="34349">MELDYLIKDLALIFIVASIVTILFKKLNQPVVLGYIAAGFLISPNFTYLPTVIESEDIHVWANIGVVFLMFALGLEFSFKKLATVGGSAFVTAMTVMGSMILIGGGIGSLLGWGKMDCIFLGGMLSMSSTMIILKAYEEYRLKQEKFAQLVLGTLVIEDIAGIFMMIILSTISVSQSVSGLAVFQELGILFIELAIWLMLGIYLIPSLLKKIRLLANDEMMLVVSVGICMGMVVIANLIGFSSALGAFMAGSILAGTVQSVRIERIIMPLKDMFGAIFFVAVGMLIDPKLLVEYIGPILIITVVTILQMTFATLGIL</sequence>
<feature type="transmembrane region" description="Helical" evidence="7">
    <location>
        <begin position="221"/>
        <end position="239"/>
    </location>
</feature>
<dbReference type="InterPro" id="IPR038770">
    <property type="entry name" value="Na+/solute_symporter_sf"/>
</dbReference>
<evidence type="ECO:0000256" key="4">
    <source>
        <dbReference type="ARBA" id="ARBA00022692"/>
    </source>
</evidence>
<feature type="transmembrane region" description="Helical" evidence="7">
    <location>
        <begin position="119"/>
        <end position="137"/>
    </location>
</feature>
<accession>A0A923NF24</accession>
<keyword evidence="6 7" id="KW-0472">Membrane</keyword>